<gene>
    <name evidence="2" type="ORF">E2C01_036226</name>
</gene>
<protein>
    <submittedName>
        <fullName evidence="2">Uncharacterized protein</fullName>
    </submittedName>
</protein>
<dbReference type="Proteomes" id="UP000324222">
    <property type="component" value="Unassembled WGS sequence"/>
</dbReference>
<organism evidence="2 3">
    <name type="scientific">Portunus trituberculatus</name>
    <name type="common">Swimming crab</name>
    <name type="synonym">Neptunus trituberculatus</name>
    <dbReference type="NCBI Taxonomy" id="210409"/>
    <lineage>
        <taxon>Eukaryota</taxon>
        <taxon>Metazoa</taxon>
        <taxon>Ecdysozoa</taxon>
        <taxon>Arthropoda</taxon>
        <taxon>Crustacea</taxon>
        <taxon>Multicrustacea</taxon>
        <taxon>Malacostraca</taxon>
        <taxon>Eumalacostraca</taxon>
        <taxon>Eucarida</taxon>
        <taxon>Decapoda</taxon>
        <taxon>Pleocyemata</taxon>
        <taxon>Brachyura</taxon>
        <taxon>Eubrachyura</taxon>
        <taxon>Portunoidea</taxon>
        <taxon>Portunidae</taxon>
        <taxon>Portuninae</taxon>
        <taxon>Portunus</taxon>
    </lineage>
</organism>
<evidence type="ECO:0000256" key="1">
    <source>
        <dbReference type="SAM" id="MobiDB-lite"/>
    </source>
</evidence>
<feature type="region of interest" description="Disordered" evidence="1">
    <location>
        <begin position="48"/>
        <end position="68"/>
    </location>
</feature>
<reference evidence="2 3" key="1">
    <citation type="submission" date="2019-05" db="EMBL/GenBank/DDBJ databases">
        <title>Another draft genome of Portunus trituberculatus and its Hox gene families provides insights of decapod evolution.</title>
        <authorList>
            <person name="Jeong J.-H."/>
            <person name="Song I."/>
            <person name="Kim S."/>
            <person name="Choi T."/>
            <person name="Kim D."/>
            <person name="Ryu S."/>
            <person name="Kim W."/>
        </authorList>
    </citation>
    <scope>NUCLEOTIDE SEQUENCE [LARGE SCALE GENOMIC DNA]</scope>
    <source>
        <tissue evidence="2">Muscle</tissue>
    </source>
</reference>
<feature type="compositionally biased region" description="Polar residues" evidence="1">
    <location>
        <begin position="48"/>
        <end position="58"/>
    </location>
</feature>
<dbReference type="EMBL" id="VSRR010005496">
    <property type="protein sequence ID" value="MPC42603.1"/>
    <property type="molecule type" value="Genomic_DNA"/>
</dbReference>
<sequence length="68" mass="7179">MEHKYAPETANIYRTASEVSPGELLSRSRLNTAAAATVASLLKVSSSLGKTQTSQDTQPPVVLASSFL</sequence>
<comment type="caution">
    <text evidence="2">The sequence shown here is derived from an EMBL/GenBank/DDBJ whole genome shotgun (WGS) entry which is preliminary data.</text>
</comment>
<name>A0A5B7FBW6_PORTR</name>
<accession>A0A5B7FBW6</accession>
<keyword evidence="3" id="KW-1185">Reference proteome</keyword>
<proteinExistence type="predicted"/>
<evidence type="ECO:0000313" key="3">
    <source>
        <dbReference type="Proteomes" id="UP000324222"/>
    </source>
</evidence>
<evidence type="ECO:0000313" key="2">
    <source>
        <dbReference type="EMBL" id="MPC42603.1"/>
    </source>
</evidence>
<dbReference type="AlphaFoldDB" id="A0A5B7FBW6"/>